<accession>A0A345NID7</accession>
<keyword evidence="3" id="KW-1185">Reference proteome</keyword>
<dbReference type="EMBL" id="CP031229">
    <property type="protein sequence ID" value="AXH94795.1"/>
    <property type="molecule type" value="Genomic_DNA"/>
</dbReference>
<gene>
    <name evidence="2" type="ORF">DV701_00060</name>
</gene>
<evidence type="ECO:0000256" key="1">
    <source>
        <dbReference type="SAM" id="MobiDB-lite"/>
    </source>
</evidence>
<proteinExistence type="predicted"/>
<evidence type="ECO:0000313" key="2">
    <source>
        <dbReference type="EMBL" id="AXH94795.1"/>
    </source>
</evidence>
<protein>
    <submittedName>
        <fullName evidence="2">Uncharacterized protein</fullName>
    </submittedName>
</protein>
<organism evidence="2 3">
    <name type="scientific">Ornithinimicrobium avium</name>
    <dbReference type="NCBI Taxonomy" id="2283195"/>
    <lineage>
        <taxon>Bacteria</taxon>
        <taxon>Bacillati</taxon>
        <taxon>Actinomycetota</taxon>
        <taxon>Actinomycetes</taxon>
        <taxon>Micrococcales</taxon>
        <taxon>Ornithinimicrobiaceae</taxon>
        <taxon>Ornithinimicrobium</taxon>
    </lineage>
</organism>
<evidence type="ECO:0000313" key="3">
    <source>
        <dbReference type="Proteomes" id="UP000253790"/>
    </source>
</evidence>
<dbReference type="AlphaFoldDB" id="A0A345NID7"/>
<dbReference type="RefSeq" id="WP_114926564.1">
    <property type="nucleotide sequence ID" value="NZ_CP031229.1"/>
</dbReference>
<reference evidence="2 3" key="1">
    <citation type="submission" date="2018-07" db="EMBL/GenBank/DDBJ databases">
        <title>Complete genome sequencing of Ornithinimicrobium sp. AMA3305.</title>
        <authorList>
            <person name="Bae J.-W."/>
        </authorList>
    </citation>
    <scope>NUCLEOTIDE SEQUENCE [LARGE SCALE GENOMIC DNA]</scope>
    <source>
        <strain evidence="2 3">AMA3305</strain>
    </source>
</reference>
<dbReference type="OrthoDB" id="4868650at2"/>
<dbReference type="Proteomes" id="UP000253790">
    <property type="component" value="Chromosome"/>
</dbReference>
<name>A0A345NID7_9MICO</name>
<dbReference type="KEGG" id="orn:DV701_00060"/>
<feature type="region of interest" description="Disordered" evidence="1">
    <location>
        <begin position="42"/>
        <end position="66"/>
    </location>
</feature>
<sequence>MSTRQDLAWWQKLLVAMKVWRPTYITKHHEVRDMERPTYPAVTGAYGNRTDLTKRRRLVPQSGDRS</sequence>